<sequence length="205" mass="22667">MSDSLVQVPFREDTIDAIKANNGNWFVSLRRMCENLGVDYASQYTKLKAYKWAVIVLNTMTGSDGKAYQMAMIDRRTMTMWLANITPSRVKPELREKIEAYQCEAADALDEYFNEGAAIRVGSDDTEDDIIAKGMLAAAVARRSGVAGTTVLACSASRTVAPSRGRIRFPLVAARRRMRKASTPSTSAILLMSLVLNGFSPRMRL</sequence>
<gene>
    <name evidence="2" type="ORF">BSCA_0770</name>
</gene>
<dbReference type="Pfam" id="PF10547">
    <property type="entry name" value="P22_AR_N"/>
    <property type="match status" value="1"/>
</dbReference>
<organism evidence="2 3">
    <name type="scientific">Bifidobacterium scardovii</name>
    <dbReference type="NCBI Taxonomy" id="158787"/>
    <lineage>
        <taxon>Bacteria</taxon>
        <taxon>Bacillati</taxon>
        <taxon>Actinomycetota</taxon>
        <taxon>Actinomycetes</taxon>
        <taxon>Bifidobacteriales</taxon>
        <taxon>Bifidobacteriaceae</taxon>
        <taxon>Bifidobacterium</taxon>
    </lineage>
</organism>
<dbReference type="InterPro" id="IPR018875">
    <property type="entry name" value="Antirepressor_Ant_N"/>
</dbReference>
<proteinExistence type="predicted"/>
<reference evidence="2 3" key="1">
    <citation type="submission" date="2014-03" db="EMBL/GenBank/DDBJ databases">
        <title>Genomics of Bifidobacteria.</title>
        <authorList>
            <person name="Ventura M."/>
            <person name="Milani C."/>
            <person name="Lugli G.A."/>
        </authorList>
    </citation>
    <scope>NUCLEOTIDE SEQUENCE [LARGE SCALE GENOMIC DNA]</scope>
    <source>
        <strain evidence="2 3">LMG 21589</strain>
    </source>
</reference>
<dbReference type="OrthoDB" id="9812611at2"/>
<evidence type="ECO:0000313" key="3">
    <source>
        <dbReference type="Proteomes" id="UP000029033"/>
    </source>
</evidence>
<dbReference type="RefSeq" id="WP_081892908.1">
    <property type="nucleotide sequence ID" value="NZ_CAUPKV010000022.1"/>
</dbReference>
<name>A0A087DGR8_9BIFI</name>
<dbReference type="Proteomes" id="UP000029033">
    <property type="component" value="Unassembled WGS sequence"/>
</dbReference>
<dbReference type="STRING" id="158787.BSCA_0770"/>
<evidence type="ECO:0000313" key="2">
    <source>
        <dbReference type="EMBL" id="KFI94718.1"/>
    </source>
</evidence>
<protein>
    <submittedName>
        <fullName evidence="2">Antirepressor N-terminal domain protein</fullName>
    </submittedName>
</protein>
<dbReference type="PRINTS" id="PR01994">
    <property type="entry name" value="ANTIREPRESSR"/>
</dbReference>
<accession>A0A087DGR8</accession>
<dbReference type="eggNOG" id="COG3645">
    <property type="taxonomic scope" value="Bacteria"/>
</dbReference>
<dbReference type="GeneID" id="85167051"/>
<evidence type="ECO:0000259" key="1">
    <source>
        <dbReference type="Pfam" id="PF10547"/>
    </source>
</evidence>
<dbReference type="AlphaFoldDB" id="A0A087DGR8"/>
<feature type="domain" description="Antirepressor protein ant N-terminal" evidence="1">
    <location>
        <begin position="7"/>
        <end position="118"/>
    </location>
</feature>
<dbReference type="EMBL" id="JGZO01000006">
    <property type="protein sequence ID" value="KFI94718.1"/>
    <property type="molecule type" value="Genomic_DNA"/>
</dbReference>
<comment type="caution">
    <text evidence="2">The sequence shown here is derived from an EMBL/GenBank/DDBJ whole genome shotgun (WGS) entry which is preliminary data.</text>
</comment>
<keyword evidence="3" id="KW-1185">Reference proteome</keyword>